<dbReference type="AlphaFoldDB" id="A0A023B2H9"/>
<proteinExistence type="predicted"/>
<accession>A0A023B2H9</accession>
<dbReference type="GeneID" id="22914300"/>
<evidence type="ECO:0000313" key="1">
    <source>
        <dbReference type="EMBL" id="EZG52969.1"/>
    </source>
</evidence>
<reference evidence="1" key="1">
    <citation type="submission" date="2013-12" db="EMBL/GenBank/DDBJ databases">
        <authorList>
            <person name="Omoto C.K."/>
            <person name="Sibley D."/>
            <person name="Venepally P."/>
            <person name="Hadjithomas M."/>
            <person name="Karamycheva S."/>
            <person name="Brunk B."/>
            <person name="Roos D."/>
            <person name="Caler E."/>
            <person name="Lorenzi H."/>
        </authorList>
    </citation>
    <scope>NUCLEOTIDE SEQUENCE</scope>
</reference>
<sequence length="94" mass="10207">MVVEIAVANSAIVSPQEDENFEYSYSQKGSGFLAIKGDAEGRPFALTIQTLGFLLGRDNVEADDIPFVGCHAKAIHKSHRWIITILRPAGTHAP</sequence>
<name>A0A023B2H9_GRENI</name>
<dbReference type="EMBL" id="AFNH02000913">
    <property type="protein sequence ID" value="EZG52969.1"/>
    <property type="molecule type" value="Genomic_DNA"/>
</dbReference>
<comment type="caution">
    <text evidence="1">The sequence shown here is derived from an EMBL/GenBank/DDBJ whole genome shotgun (WGS) entry which is preliminary data.</text>
</comment>
<evidence type="ECO:0000313" key="2">
    <source>
        <dbReference type="Proteomes" id="UP000019763"/>
    </source>
</evidence>
<organism evidence="1 2">
    <name type="scientific">Gregarina niphandrodes</name>
    <name type="common">Septate eugregarine</name>
    <dbReference type="NCBI Taxonomy" id="110365"/>
    <lineage>
        <taxon>Eukaryota</taxon>
        <taxon>Sar</taxon>
        <taxon>Alveolata</taxon>
        <taxon>Apicomplexa</taxon>
        <taxon>Conoidasida</taxon>
        <taxon>Gregarinasina</taxon>
        <taxon>Eugregarinorida</taxon>
        <taxon>Gregarinidae</taxon>
        <taxon>Gregarina</taxon>
    </lineage>
</organism>
<keyword evidence="2" id="KW-1185">Reference proteome</keyword>
<protein>
    <submittedName>
        <fullName evidence="1">Uncharacterized protein</fullName>
    </submittedName>
</protein>
<dbReference type="VEuPathDB" id="CryptoDB:GNI_122330"/>
<gene>
    <name evidence="1" type="ORF">GNI_122330</name>
</gene>
<dbReference type="Proteomes" id="UP000019763">
    <property type="component" value="Unassembled WGS sequence"/>
</dbReference>
<dbReference type="RefSeq" id="XP_011131879.1">
    <property type="nucleotide sequence ID" value="XM_011133577.1"/>
</dbReference>